<dbReference type="OrthoDB" id="6146532at2759"/>
<dbReference type="SMART" id="SM00201">
    <property type="entry name" value="SO"/>
    <property type="match status" value="1"/>
</dbReference>
<dbReference type="Gene3D" id="4.10.410.20">
    <property type="match status" value="1"/>
</dbReference>
<reference evidence="1" key="1">
    <citation type="submission" date="2022-03" db="EMBL/GenBank/DDBJ databases">
        <authorList>
            <person name="Martin C."/>
        </authorList>
    </citation>
    <scope>NUCLEOTIDE SEQUENCE</scope>
</reference>
<accession>A0A8J1XLS4</accession>
<sequence>MRFEILAIIFLCQITQGWSMFGFGSLEAKPECDPLHTSCLGRCGKPALLDITKYVCQCDGECLLFNDCCHDYNETCGRHGDNSTSDALTKLSVRHECIPLNLADSIFVIAGCTEDSQDDTDTINSCHNPNETDILDTTPVNDQATGLTYRNIHCARCNKVNDFKFWKTKVACSEDTDFQKDNISIEVMSIGLLETINCRINYTLETHKSRPCYRVVDRNYKERCKSNDSNIIENRVLCETEGYLPVFNFPEQTVYPNKYCALCNQDYAYECDPYTYMELLAGYSFFFNEFPGLSYDILIEIQTDDTLAIKGQNIKGSQVQSDSLTTICDRRKCRIQKCPEFFTLYDGLCKYTEKIANVIVNISFEVDVNSLDGLFEKVQSLGHRQPIDTMADIVPLYQNIENQYYNEVSRYESNTMYIRYDSLSSFLIKIKQTKTDSEIEETIKDYMIRGKAFMELITSTNVTLTWFFANTGENMIPKFFSVKSQENGGMNGTDERNANTILSLDDDTVKGTNETSVSITNTPKMNTTKASGTNIHYLNPIYSGFSLFWLAGWTITLTFMYF</sequence>
<dbReference type="PANTHER" id="PTHR45902">
    <property type="entry name" value="LATROPHILIN RECEPTOR-LIKE PROTEIN A"/>
    <property type="match status" value="1"/>
</dbReference>
<organism evidence="1 2">
    <name type="scientific">Owenia fusiformis</name>
    <name type="common">Polychaete worm</name>
    <dbReference type="NCBI Taxonomy" id="6347"/>
    <lineage>
        <taxon>Eukaryota</taxon>
        <taxon>Metazoa</taxon>
        <taxon>Spiralia</taxon>
        <taxon>Lophotrochozoa</taxon>
        <taxon>Annelida</taxon>
        <taxon>Polychaeta</taxon>
        <taxon>Sedentaria</taxon>
        <taxon>Canalipalpata</taxon>
        <taxon>Sabellida</taxon>
        <taxon>Oweniida</taxon>
        <taxon>Oweniidae</taxon>
        <taxon>Owenia</taxon>
    </lineage>
</organism>
<dbReference type="PANTHER" id="PTHR45902:SF1">
    <property type="entry name" value="LATROPHILIN RECEPTOR-LIKE PROTEIN A"/>
    <property type="match status" value="1"/>
</dbReference>
<dbReference type="AlphaFoldDB" id="A0A8J1XLS4"/>
<dbReference type="Proteomes" id="UP000749559">
    <property type="component" value="Unassembled WGS sequence"/>
</dbReference>
<name>A0A8J1XLS4_OWEFU</name>
<dbReference type="PROSITE" id="PS00524">
    <property type="entry name" value="SMB_1"/>
    <property type="match status" value="1"/>
</dbReference>
<dbReference type="PROSITE" id="PS50958">
    <property type="entry name" value="SMB_2"/>
    <property type="match status" value="1"/>
</dbReference>
<evidence type="ECO:0000313" key="2">
    <source>
        <dbReference type="Proteomes" id="UP000749559"/>
    </source>
</evidence>
<dbReference type="InterPro" id="IPR001212">
    <property type="entry name" value="Somatomedin_B_dom"/>
</dbReference>
<dbReference type="InterPro" id="IPR053231">
    <property type="entry name" value="GPCR_LN-TM7"/>
</dbReference>
<dbReference type="InterPro" id="IPR036024">
    <property type="entry name" value="Somatomedin_B-like_dom_sf"/>
</dbReference>
<gene>
    <name evidence="1" type="ORF">OFUS_LOCUS4512</name>
</gene>
<proteinExistence type="predicted"/>
<dbReference type="EMBL" id="CAIIXF020000002">
    <property type="protein sequence ID" value="CAH1777480.1"/>
    <property type="molecule type" value="Genomic_DNA"/>
</dbReference>
<protein>
    <submittedName>
        <fullName evidence="1">Uncharacterized protein</fullName>
    </submittedName>
</protein>
<dbReference type="Pfam" id="PF01033">
    <property type="entry name" value="Somatomedin_B"/>
    <property type="match status" value="1"/>
</dbReference>
<evidence type="ECO:0000313" key="1">
    <source>
        <dbReference type="EMBL" id="CAH1777480.1"/>
    </source>
</evidence>
<comment type="caution">
    <text evidence="1">The sequence shown here is derived from an EMBL/GenBank/DDBJ whole genome shotgun (WGS) entry which is preliminary data.</text>
</comment>
<dbReference type="SUPFAM" id="SSF90188">
    <property type="entry name" value="Somatomedin B domain"/>
    <property type="match status" value="1"/>
</dbReference>
<keyword evidence="2" id="KW-1185">Reference proteome</keyword>